<dbReference type="Pfam" id="PF13248">
    <property type="entry name" value="Zn_ribbon_3"/>
    <property type="match status" value="1"/>
</dbReference>
<evidence type="ECO:0000313" key="4">
    <source>
        <dbReference type="Proteomes" id="UP000824232"/>
    </source>
</evidence>
<evidence type="ECO:0000256" key="1">
    <source>
        <dbReference type="SAM" id="Phobius"/>
    </source>
</evidence>
<keyword evidence="1" id="KW-0472">Membrane</keyword>
<protein>
    <submittedName>
        <fullName evidence="3">Zinc-ribbon domain-containing protein</fullName>
    </submittedName>
</protein>
<organism evidence="3 4">
    <name type="scientific">Candidatus Onthousia excrementipullorum</name>
    <dbReference type="NCBI Taxonomy" id="2840884"/>
    <lineage>
        <taxon>Bacteria</taxon>
        <taxon>Bacillati</taxon>
        <taxon>Bacillota</taxon>
        <taxon>Bacilli</taxon>
        <taxon>Candidatus Onthousia</taxon>
    </lineage>
</organism>
<dbReference type="EMBL" id="DVHC01000050">
    <property type="protein sequence ID" value="HIR59330.1"/>
    <property type="molecule type" value="Genomic_DNA"/>
</dbReference>
<reference evidence="3" key="1">
    <citation type="submission" date="2020-10" db="EMBL/GenBank/DDBJ databases">
        <authorList>
            <person name="Gilroy R."/>
        </authorList>
    </citation>
    <scope>NUCLEOTIDE SEQUENCE</scope>
    <source>
        <strain evidence="3">CHK184-20233</strain>
    </source>
</reference>
<evidence type="ECO:0000259" key="2">
    <source>
        <dbReference type="Pfam" id="PF13248"/>
    </source>
</evidence>
<proteinExistence type="predicted"/>
<feature type="transmembrane region" description="Helical" evidence="1">
    <location>
        <begin position="35"/>
        <end position="57"/>
    </location>
</feature>
<dbReference type="Proteomes" id="UP000824232">
    <property type="component" value="Unassembled WGS sequence"/>
</dbReference>
<keyword evidence="1" id="KW-1133">Transmembrane helix</keyword>
<gene>
    <name evidence="3" type="ORF">IAB38_04695</name>
</gene>
<dbReference type="InterPro" id="IPR059113">
    <property type="entry name" value="Znf_ribbon"/>
</dbReference>
<keyword evidence="1" id="KW-0812">Transmembrane</keyword>
<sequence>MRYCDNCGQKLADDSKFCPNCGKRFSSSNQENNTTVIICAIVGLLFPLIGAILYYVFKNSDIKAAKTANTCAWIGFLVQLLIFLI</sequence>
<evidence type="ECO:0000313" key="3">
    <source>
        <dbReference type="EMBL" id="HIR59330.1"/>
    </source>
</evidence>
<accession>A0A9D1DUM4</accession>
<feature type="domain" description="Putative zinc-ribbon" evidence="2">
    <location>
        <begin position="1"/>
        <end position="25"/>
    </location>
</feature>
<feature type="transmembrane region" description="Helical" evidence="1">
    <location>
        <begin position="64"/>
        <end position="84"/>
    </location>
</feature>
<dbReference type="AlphaFoldDB" id="A0A9D1DUM4"/>
<comment type="caution">
    <text evidence="3">The sequence shown here is derived from an EMBL/GenBank/DDBJ whole genome shotgun (WGS) entry which is preliminary data.</text>
</comment>
<reference evidence="3" key="2">
    <citation type="journal article" date="2021" name="PeerJ">
        <title>Extensive microbial diversity within the chicken gut microbiome revealed by metagenomics and culture.</title>
        <authorList>
            <person name="Gilroy R."/>
            <person name="Ravi A."/>
            <person name="Getino M."/>
            <person name="Pursley I."/>
            <person name="Horton D.L."/>
            <person name="Alikhan N.F."/>
            <person name="Baker D."/>
            <person name="Gharbi K."/>
            <person name="Hall N."/>
            <person name="Watson M."/>
            <person name="Adriaenssens E.M."/>
            <person name="Foster-Nyarko E."/>
            <person name="Jarju S."/>
            <person name="Secka A."/>
            <person name="Antonio M."/>
            <person name="Oren A."/>
            <person name="Chaudhuri R.R."/>
            <person name="La Ragione R."/>
            <person name="Hildebrand F."/>
            <person name="Pallen M.J."/>
        </authorList>
    </citation>
    <scope>NUCLEOTIDE SEQUENCE</scope>
    <source>
        <strain evidence="3">CHK184-20233</strain>
    </source>
</reference>
<name>A0A9D1DUM4_9FIRM</name>